<evidence type="ECO:0000256" key="2">
    <source>
        <dbReference type="PROSITE-ProRule" id="PRU00169"/>
    </source>
</evidence>
<dbReference type="AlphaFoldDB" id="A0A7C4EIC1"/>
<dbReference type="Gene3D" id="3.40.50.2300">
    <property type="match status" value="1"/>
</dbReference>
<dbReference type="GO" id="GO:0000160">
    <property type="term" value="P:phosphorelay signal transduction system"/>
    <property type="evidence" value="ECO:0007669"/>
    <property type="project" value="InterPro"/>
</dbReference>
<evidence type="ECO:0000313" key="4">
    <source>
        <dbReference type="EMBL" id="HGG92688.1"/>
    </source>
</evidence>
<comment type="caution">
    <text evidence="4">The sequence shown here is derived from an EMBL/GenBank/DDBJ whole genome shotgun (WGS) entry which is preliminary data.</text>
</comment>
<dbReference type="InterPro" id="IPR001789">
    <property type="entry name" value="Sig_transdc_resp-reg_receiver"/>
</dbReference>
<dbReference type="PROSITE" id="PS50110">
    <property type="entry name" value="RESPONSE_REGULATORY"/>
    <property type="match status" value="1"/>
</dbReference>
<dbReference type="Pfam" id="PF00072">
    <property type="entry name" value="Response_reg"/>
    <property type="match status" value="1"/>
</dbReference>
<dbReference type="PANTHER" id="PTHR44591">
    <property type="entry name" value="STRESS RESPONSE REGULATOR PROTEIN 1"/>
    <property type="match status" value="1"/>
</dbReference>
<keyword evidence="1 2" id="KW-0597">Phosphoprotein</keyword>
<dbReference type="SMART" id="SM00448">
    <property type="entry name" value="REC"/>
    <property type="match status" value="1"/>
</dbReference>
<proteinExistence type="predicted"/>
<dbReference type="EMBL" id="DSRP01000484">
    <property type="protein sequence ID" value="HGG92688.1"/>
    <property type="molecule type" value="Genomic_DNA"/>
</dbReference>
<accession>A0A7C4EIC1</accession>
<dbReference type="InterPro" id="IPR050595">
    <property type="entry name" value="Bact_response_regulator"/>
</dbReference>
<feature type="modified residue" description="4-aspartylphosphate" evidence="2">
    <location>
        <position position="52"/>
    </location>
</feature>
<dbReference type="SUPFAM" id="SSF52172">
    <property type="entry name" value="CheY-like"/>
    <property type="match status" value="1"/>
</dbReference>
<evidence type="ECO:0000259" key="3">
    <source>
        <dbReference type="PROSITE" id="PS50110"/>
    </source>
</evidence>
<gene>
    <name evidence="4" type="ORF">ENR59_07015</name>
</gene>
<sequence length="123" mass="13485">MARILVVDDAEMIRVFFTTLLGQQGHEVETACDGIEAVEKFKAKTADLVFMDIFMPRQEGLATITELLKLRPGLPIVAMSAGSSFTDLETLSWAKDFGARRIIAKPLDVDEVLASVKELAGSR</sequence>
<name>A0A7C4EIC1_9BACT</name>
<dbReference type="PANTHER" id="PTHR44591:SF23">
    <property type="entry name" value="CHEY SUBFAMILY"/>
    <property type="match status" value="1"/>
</dbReference>
<protein>
    <submittedName>
        <fullName evidence="4">Response regulator</fullName>
    </submittedName>
</protein>
<organism evidence="4">
    <name type="scientific">Fundidesulfovibrio putealis</name>
    <dbReference type="NCBI Taxonomy" id="270496"/>
    <lineage>
        <taxon>Bacteria</taxon>
        <taxon>Pseudomonadati</taxon>
        <taxon>Thermodesulfobacteriota</taxon>
        <taxon>Desulfovibrionia</taxon>
        <taxon>Desulfovibrionales</taxon>
        <taxon>Desulfovibrionaceae</taxon>
        <taxon>Fundidesulfovibrio</taxon>
    </lineage>
</organism>
<evidence type="ECO:0000256" key="1">
    <source>
        <dbReference type="ARBA" id="ARBA00022553"/>
    </source>
</evidence>
<reference evidence="4" key="1">
    <citation type="journal article" date="2020" name="mSystems">
        <title>Genome- and Community-Level Interaction Insights into Carbon Utilization and Element Cycling Functions of Hydrothermarchaeota in Hydrothermal Sediment.</title>
        <authorList>
            <person name="Zhou Z."/>
            <person name="Liu Y."/>
            <person name="Xu W."/>
            <person name="Pan J."/>
            <person name="Luo Z.H."/>
            <person name="Li M."/>
        </authorList>
    </citation>
    <scope>NUCLEOTIDE SEQUENCE [LARGE SCALE GENOMIC DNA]</scope>
    <source>
        <strain evidence="4">SpSt-413</strain>
    </source>
</reference>
<feature type="domain" description="Response regulatory" evidence="3">
    <location>
        <begin position="3"/>
        <end position="120"/>
    </location>
</feature>
<dbReference type="InterPro" id="IPR011006">
    <property type="entry name" value="CheY-like_superfamily"/>
</dbReference>